<dbReference type="AlphaFoldDB" id="A0A0G3W7R8"/>
<evidence type="ECO:0000256" key="2">
    <source>
        <dbReference type="ARBA" id="ARBA00022741"/>
    </source>
</evidence>
<organism evidence="5 6">
    <name type="scientific">Clostridium aceticum</name>
    <dbReference type="NCBI Taxonomy" id="84022"/>
    <lineage>
        <taxon>Bacteria</taxon>
        <taxon>Bacillati</taxon>
        <taxon>Bacillota</taxon>
        <taxon>Clostridia</taxon>
        <taxon>Eubacteriales</taxon>
        <taxon>Clostridiaceae</taxon>
        <taxon>Clostridium</taxon>
    </lineage>
</organism>
<dbReference type="EMBL" id="CP009687">
    <property type="protein sequence ID" value="AKL94731.1"/>
    <property type="molecule type" value="Genomic_DNA"/>
</dbReference>
<dbReference type="PATRIC" id="fig|84022.6.peg.1254"/>
<dbReference type="InterPro" id="IPR017871">
    <property type="entry name" value="ABC_transporter-like_CS"/>
</dbReference>
<proteinExistence type="predicted"/>
<dbReference type="Gene3D" id="3.40.50.300">
    <property type="entry name" value="P-loop containing nucleotide triphosphate hydrolases"/>
    <property type="match status" value="1"/>
</dbReference>
<dbReference type="InterPro" id="IPR005670">
    <property type="entry name" value="PstB-like"/>
</dbReference>
<dbReference type="GO" id="GO:0016887">
    <property type="term" value="F:ATP hydrolysis activity"/>
    <property type="evidence" value="ECO:0007669"/>
    <property type="project" value="InterPro"/>
</dbReference>
<dbReference type="GO" id="GO:0035435">
    <property type="term" value="P:phosphate ion transmembrane transport"/>
    <property type="evidence" value="ECO:0007669"/>
    <property type="project" value="InterPro"/>
</dbReference>
<dbReference type="OrthoDB" id="9804199at2"/>
<dbReference type="InterPro" id="IPR003593">
    <property type="entry name" value="AAA+_ATPase"/>
</dbReference>
<dbReference type="NCBIfam" id="TIGR00972">
    <property type="entry name" value="3a0107s01c2"/>
    <property type="match status" value="1"/>
</dbReference>
<dbReference type="Proteomes" id="UP000035704">
    <property type="component" value="Chromosome"/>
</dbReference>
<dbReference type="STRING" id="84022.CACET_c12660"/>
<dbReference type="GO" id="GO:0016020">
    <property type="term" value="C:membrane"/>
    <property type="evidence" value="ECO:0007669"/>
    <property type="project" value="InterPro"/>
</dbReference>
<name>A0A0G3W7R8_9CLOT</name>
<protein>
    <submittedName>
        <fullName evidence="5">Phosphate ABC transport system ATP-binding protein PstB</fullName>
    </submittedName>
</protein>
<gene>
    <name evidence="5" type="primary">pstB2</name>
    <name evidence="5" type="ORF">CACET_c12660</name>
</gene>
<evidence type="ECO:0000313" key="6">
    <source>
        <dbReference type="Proteomes" id="UP000035704"/>
    </source>
</evidence>
<feature type="domain" description="ABC transporter" evidence="4">
    <location>
        <begin position="26"/>
        <end position="268"/>
    </location>
</feature>
<dbReference type="SUPFAM" id="SSF52540">
    <property type="entry name" value="P-loop containing nucleoside triphosphate hydrolases"/>
    <property type="match status" value="1"/>
</dbReference>
<evidence type="ECO:0000259" key="4">
    <source>
        <dbReference type="PROSITE" id="PS50893"/>
    </source>
</evidence>
<reference evidence="5 6" key="1">
    <citation type="submission" date="2014-10" db="EMBL/GenBank/DDBJ databases">
        <title>Genome sequence of Clostridium aceticum DSM 1496.</title>
        <authorList>
            <person name="Poehlein A."/>
            <person name="Schiel-Bengelsdorf B."/>
            <person name="Gottschalk G."/>
            <person name="Duerre P."/>
            <person name="Daniel R."/>
        </authorList>
    </citation>
    <scope>NUCLEOTIDE SEQUENCE [LARGE SCALE GENOMIC DNA]</scope>
    <source>
        <strain evidence="5 6">DSM 1496</strain>
    </source>
</reference>
<evidence type="ECO:0000313" key="5">
    <source>
        <dbReference type="EMBL" id="AKL94731.1"/>
    </source>
</evidence>
<accession>A0A0G3W7R8</accession>
<dbReference type="InterPro" id="IPR003439">
    <property type="entry name" value="ABC_transporter-like_ATP-bd"/>
</dbReference>
<dbReference type="PANTHER" id="PTHR43423:SF1">
    <property type="entry name" value="ABC TRANSPORTER I FAMILY MEMBER 17"/>
    <property type="match status" value="1"/>
</dbReference>
<dbReference type="PROSITE" id="PS50893">
    <property type="entry name" value="ABC_TRANSPORTER_2"/>
    <property type="match status" value="1"/>
</dbReference>
<keyword evidence="3 5" id="KW-0067">ATP-binding</keyword>
<dbReference type="InterPro" id="IPR027417">
    <property type="entry name" value="P-loop_NTPase"/>
</dbReference>
<sequence>MGEASLNTVKNPSKKEVHPENYDSIISIQQYNAWYGNNQALYNVNMNIKKNAITAFIGPSGCGKTTLLRSINRMNDIISSFKFTGRITMNDMDLTSNKADLLEIRRKIGMVFQEPNPFPMSVYENMKLPILENMKNIGKTKIESIVAQKLQDAVLYDEVMERLHKSALKLSGGQQQRLCIARALTIDPDVILFDEPCSALDPIATFKIEDLLMVLKQKYTIVIVTHNMEQARRIADEVAFFYKGEVIEKGPSKKIFTAPDTELLEWYLAGRF</sequence>
<dbReference type="GO" id="GO:0005524">
    <property type="term" value="F:ATP binding"/>
    <property type="evidence" value="ECO:0007669"/>
    <property type="project" value="UniProtKB-KW"/>
</dbReference>
<dbReference type="Pfam" id="PF00005">
    <property type="entry name" value="ABC_tran"/>
    <property type="match status" value="1"/>
</dbReference>
<dbReference type="CDD" id="cd03260">
    <property type="entry name" value="ABC_PstB_phosphate_transporter"/>
    <property type="match status" value="1"/>
</dbReference>
<dbReference type="RefSeq" id="WP_082058106.1">
    <property type="nucleotide sequence ID" value="NZ_CP009687.1"/>
</dbReference>
<dbReference type="GO" id="GO:0005315">
    <property type="term" value="F:phosphate transmembrane transporter activity"/>
    <property type="evidence" value="ECO:0007669"/>
    <property type="project" value="InterPro"/>
</dbReference>
<keyword evidence="1" id="KW-0813">Transport</keyword>
<keyword evidence="2" id="KW-0547">Nucleotide-binding</keyword>
<evidence type="ECO:0000256" key="1">
    <source>
        <dbReference type="ARBA" id="ARBA00022448"/>
    </source>
</evidence>
<dbReference type="PROSITE" id="PS00211">
    <property type="entry name" value="ABC_TRANSPORTER_1"/>
    <property type="match status" value="1"/>
</dbReference>
<dbReference type="SMART" id="SM00382">
    <property type="entry name" value="AAA"/>
    <property type="match status" value="1"/>
</dbReference>
<keyword evidence="6" id="KW-1185">Reference proteome</keyword>
<dbReference type="KEGG" id="cace:CACET_c12660"/>
<dbReference type="PANTHER" id="PTHR43423">
    <property type="entry name" value="ABC TRANSPORTER I FAMILY MEMBER 17"/>
    <property type="match status" value="1"/>
</dbReference>
<evidence type="ECO:0000256" key="3">
    <source>
        <dbReference type="ARBA" id="ARBA00022840"/>
    </source>
</evidence>